<feature type="transmembrane region" description="Helical" evidence="1">
    <location>
        <begin position="30"/>
        <end position="53"/>
    </location>
</feature>
<name>A0AAD8D4I0_ACIOX</name>
<comment type="caution">
    <text evidence="2">The sequence shown here is derived from an EMBL/GenBank/DDBJ whole genome shotgun (WGS) entry which is preliminary data.</text>
</comment>
<sequence length="94" mass="10327">MRALHVDRYSVIAGGVTVERPFKDQNVPGYGVAIIVMCRLVLIGAPFLILAVLRFRLCRASKGEATGNIERNVDQVRMNNLNPSSLHMSSSFAP</sequence>
<gene>
    <name evidence="2" type="ORF">AOXY_G19858</name>
</gene>
<dbReference type="EMBL" id="JAGXEW010000019">
    <property type="protein sequence ID" value="KAK1160993.1"/>
    <property type="molecule type" value="Genomic_DNA"/>
</dbReference>
<accession>A0AAD8D4I0</accession>
<organism evidence="2 3">
    <name type="scientific">Acipenser oxyrinchus oxyrinchus</name>
    <dbReference type="NCBI Taxonomy" id="40147"/>
    <lineage>
        <taxon>Eukaryota</taxon>
        <taxon>Metazoa</taxon>
        <taxon>Chordata</taxon>
        <taxon>Craniata</taxon>
        <taxon>Vertebrata</taxon>
        <taxon>Euteleostomi</taxon>
        <taxon>Actinopterygii</taxon>
        <taxon>Chondrostei</taxon>
        <taxon>Acipenseriformes</taxon>
        <taxon>Acipenseridae</taxon>
        <taxon>Acipenser</taxon>
    </lineage>
</organism>
<evidence type="ECO:0000313" key="2">
    <source>
        <dbReference type="EMBL" id="KAK1160993.1"/>
    </source>
</evidence>
<keyword evidence="1" id="KW-1133">Transmembrane helix</keyword>
<dbReference type="AlphaFoldDB" id="A0AAD8D4I0"/>
<keyword evidence="1" id="KW-0472">Membrane</keyword>
<evidence type="ECO:0000256" key="1">
    <source>
        <dbReference type="SAM" id="Phobius"/>
    </source>
</evidence>
<dbReference type="Proteomes" id="UP001230051">
    <property type="component" value="Unassembled WGS sequence"/>
</dbReference>
<keyword evidence="1" id="KW-0812">Transmembrane</keyword>
<protein>
    <submittedName>
        <fullName evidence="2">Uncharacterized protein</fullName>
    </submittedName>
</protein>
<keyword evidence="3" id="KW-1185">Reference proteome</keyword>
<reference evidence="2" key="1">
    <citation type="submission" date="2022-02" db="EMBL/GenBank/DDBJ databases">
        <title>Atlantic sturgeon de novo genome assembly.</title>
        <authorList>
            <person name="Stock M."/>
            <person name="Klopp C."/>
            <person name="Guiguen Y."/>
            <person name="Cabau C."/>
            <person name="Parinello H."/>
            <person name="Santidrian Yebra-Pimentel E."/>
            <person name="Kuhl H."/>
            <person name="Dirks R.P."/>
            <person name="Guessner J."/>
            <person name="Wuertz S."/>
            <person name="Du K."/>
            <person name="Schartl M."/>
        </authorList>
    </citation>
    <scope>NUCLEOTIDE SEQUENCE</scope>
    <source>
        <strain evidence="2">STURGEONOMICS-FGT-2020</strain>
        <tissue evidence="2">Whole blood</tissue>
    </source>
</reference>
<evidence type="ECO:0000313" key="3">
    <source>
        <dbReference type="Proteomes" id="UP001230051"/>
    </source>
</evidence>
<proteinExistence type="predicted"/>